<protein>
    <submittedName>
        <fullName evidence="1">Uncharacterized protein</fullName>
    </submittedName>
</protein>
<comment type="caution">
    <text evidence="1">The sequence shown here is derived from an EMBL/GenBank/DDBJ whole genome shotgun (WGS) entry which is preliminary data.</text>
</comment>
<dbReference type="AlphaFoldDB" id="A0AAV0XCP7"/>
<gene>
    <name evidence="1" type="ORF">MEUPH1_LOCUS20723</name>
</gene>
<evidence type="ECO:0000313" key="1">
    <source>
        <dbReference type="EMBL" id="CAI6366100.1"/>
    </source>
</evidence>
<accession>A0AAV0XCP7</accession>
<sequence length="78" mass="8613">MNNFLQKKCAQRITCPISVETACILYTVTNSAMEILNRVGAGCGQTTYKKKKNPLRFAGVQFTGAPRGSPTVTWTWVD</sequence>
<proteinExistence type="predicted"/>
<organism evidence="1 2">
    <name type="scientific">Macrosiphum euphorbiae</name>
    <name type="common">potato aphid</name>
    <dbReference type="NCBI Taxonomy" id="13131"/>
    <lineage>
        <taxon>Eukaryota</taxon>
        <taxon>Metazoa</taxon>
        <taxon>Ecdysozoa</taxon>
        <taxon>Arthropoda</taxon>
        <taxon>Hexapoda</taxon>
        <taxon>Insecta</taxon>
        <taxon>Pterygota</taxon>
        <taxon>Neoptera</taxon>
        <taxon>Paraneoptera</taxon>
        <taxon>Hemiptera</taxon>
        <taxon>Sternorrhyncha</taxon>
        <taxon>Aphidomorpha</taxon>
        <taxon>Aphidoidea</taxon>
        <taxon>Aphididae</taxon>
        <taxon>Macrosiphini</taxon>
        <taxon>Macrosiphum</taxon>
    </lineage>
</organism>
<dbReference type="EMBL" id="CARXXK010000004">
    <property type="protein sequence ID" value="CAI6366100.1"/>
    <property type="molecule type" value="Genomic_DNA"/>
</dbReference>
<evidence type="ECO:0000313" key="2">
    <source>
        <dbReference type="Proteomes" id="UP001160148"/>
    </source>
</evidence>
<name>A0AAV0XCP7_9HEMI</name>
<keyword evidence="2" id="KW-1185">Reference proteome</keyword>
<dbReference type="Proteomes" id="UP001160148">
    <property type="component" value="Unassembled WGS sequence"/>
</dbReference>
<reference evidence="1 2" key="1">
    <citation type="submission" date="2023-01" db="EMBL/GenBank/DDBJ databases">
        <authorList>
            <person name="Whitehead M."/>
        </authorList>
    </citation>
    <scope>NUCLEOTIDE SEQUENCE [LARGE SCALE GENOMIC DNA]</scope>
</reference>